<feature type="domain" description="Zona occludens toxin N-terminal" evidence="3">
    <location>
        <begin position="2"/>
        <end position="145"/>
    </location>
</feature>
<dbReference type="EMBL" id="NBPI01000001">
    <property type="protein sequence ID" value="OSD74533.1"/>
    <property type="molecule type" value="Genomic_DNA"/>
</dbReference>
<dbReference type="Pfam" id="PF05707">
    <property type="entry name" value="Zot"/>
    <property type="match status" value="1"/>
</dbReference>
<name>A0A974QHR0_SALET</name>
<organism evidence="4 5">
    <name type="scientific">Salmonella enterica subsp. enterica serovar Rough O:d:1,7</name>
    <dbReference type="NCBI Taxonomy" id="1974323"/>
    <lineage>
        <taxon>Bacteria</taxon>
        <taxon>Pseudomonadati</taxon>
        <taxon>Pseudomonadota</taxon>
        <taxon>Gammaproteobacteria</taxon>
        <taxon>Enterobacterales</taxon>
        <taxon>Enterobacteriaceae</taxon>
        <taxon>Salmonella</taxon>
    </lineage>
</organism>
<feature type="compositionally biased region" description="Polar residues" evidence="1">
    <location>
        <begin position="422"/>
        <end position="431"/>
    </location>
</feature>
<gene>
    <name evidence="4" type="ORF">R537_03055</name>
</gene>
<dbReference type="InterPro" id="IPR008900">
    <property type="entry name" value="Zot_N"/>
</dbReference>
<dbReference type="Proteomes" id="UP000868515">
    <property type="component" value="Unassembled WGS sequence"/>
</dbReference>
<evidence type="ECO:0000256" key="2">
    <source>
        <dbReference type="SAM" id="Phobius"/>
    </source>
</evidence>
<keyword evidence="2" id="KW-0472">Membrane</keyword>
<feature type="transmembrane region" description="Helical" evidence="2">
    <location>
        <begin position="283"/>
        <end position="302"/>
    </location>
</feature>
<reference evidence="4 5" key="1">
    <citation type="submission" date="2017-03" db="EMBL/GenBank/DDBJ databases">
        <title>Salmonella serotype comparative study.</title>
        <authorList>
            <person name="Liao J."/>
        </authorList>
    </citation>
    <scope>NUCLEOTIDE SEQUENCE [LARGE SCALE GENOMIC DNA]</scope>
    <source>
        <strain evidence="4 5">NY_FSL S10-1448</strain>
    </source>
</reference>
<protein>
    <recommendedName>
        <fullName evidence="3">Zona occludens toxin N-terminal domain-containing protein</fullName>
    </recommendedName>
</protein>
<dbReference type="RefSeq" id="WP_223364995.1">
    <property type="nucleotide sequence ID" value="NZ_NBPI01000001.1"/>
</dbReference>
<dbReference type="InterPro" id="IPR027417">
    <property type="entry name" value="P-loop_NTPase"/>
</dbReference>
<feature type="region of interest" description="Disordered" evidence="1">
    <location>
        <begin position="422"/>
        <end position="450"/>
    </location>
</feature>
<keyword evidence="2" id="KW-1133">Transmembrane helix</keyword>
<sequence length="450" mass="50976">MSVYLVEGSMGQGKGIFAAYRACQYYRKGLRVASNYPFDTYYLGQDSKNVIDCLPIIPTAESLLSLGFGSPDEDSHNGALFLDEGLLFLNSRNFASKGRTEFNQLFTQIRKLRWDVYIMVQGIDMIDSQVRENLVDYHVVVERLDRRRVPFITSLLELFFPSRYGLLAEKKSLLPHIVMAYTYLKRKEHRVKPQQTETLKPKRYYAMYDTYFRFSPDIPYNFLGHDYNLTVGDDYKRPLTTHAYTMLPGAYLRDAYKKYSPAPYYPNGKNLPSLNVTSSKPVFSIKMLMSLITLVFLGYLLWHYFLPLYFGTDETATNDIAAAPVVINGHTYTAAQVKQIQQIMKQSGDGNGVAVLPAAAPPPPPELSQTWRLTGYIHVPGSEPRYVIRDVSGNVRYVPSHVPYNAQYSEIVVDGERVTFYSGSSGQNKTPDSLPVTGSLLSILPQGKDK</sequence>
<evidence type="ECO:0000259" key="3">
    <source>
        <dbReference type="Pfam" id="PF05707"/>
    </source>
</evidence>
<proteinExistence type="predicted"/>
<comment type="caution">
    <text evidence="4">The sequence shown here is derived from an EMBL/GenBank/DDBJ whole genome shotgun (WGS) entry which is preliminary data.</text>
</comment>
<keyword evidence="2" id="KW-0812">Transmembrane</keyword>
<dbReference type="AlphaFoldDB" id="A0A974QHR0"/>
<accession>A0A974QHR0</accession>
<evidence type="ECO:0000256" key="1">
    <source>
        <dbReference type="SAM" id="MobiDB-lite"/>
    </source>
</evidence>
<evidence type="ECO:0000313" key="4">
    <source>
        <dbReference type="EMBL" id="OSD74533.1"/>
    </source>
</evidence>
<dbReference type="Gene3D" id="3.40.50.300">
    <property type="entry name" value="P-loop containing nucleotide triphosphate hydrolases"/>
    <property type="match status" value="1"/>
</dbReference>
<evidence type="ECO:0000313" key="5">
    <source>
        <dbReference type="Proteomes" id="UP000868515"/>
    </source>
</evidence>